<gene>
    <name evidence="10" type="primary">SYPL2</name>
    <name evidence="10" type="ORF">AMEX_G15762</name>
</gene>
<dbReference type="InterPro" id="IPR001285">
    <property type="entry name" value="Synaptophysin/porin"/>
</dbReference>
<comment type="caution">
    <text evidence="10">The sequence shown here is derived from an EMBL/GenBank/DDBJ whole genome shotgun (WGS) entry which is preliminary data.</text>
</comment>
<evidence type="ECO:0000256" key="7">
    <source>
        <dbReference type="PROSITE-ProRule" id="PRU00581"/>
    </source>
</evidence>
<evidence type="ECO:0000256" key="1">
    <source>
        <dbReference type="ARBA" id="ARBA00004141"/>
    </source>
</evidence>
<accession>A0A8T2LMY0</accession>
<evidence type="ECO:0000256" key="5">
    <source>
        <dbReference type="ARBA" id="ARBA00023136"/>
    </source>
</evidence>
<evidence type="ECO:0000256" key="6">
    <source>
        <dbReference type="ARBA" id="ARBA00023180"/>
    </source>
</evidence>
<dbReference type="PROSITE" id="PS51225">
    <property type="entry name" value="MARVEL"/>
    <property type="match status" value="1"/>
</dbReference>
<dbReference type="PRINTS" id="PR00220">
    <property type="entry name" value="SYNAPTOPHYSN"/>
</dbReference>
<protein>
    <submittedName>
        <fullName evidence="10">Synaptophysin-like protein 2</fullName>
    </submittedName>
</protein>
<keyword evidence="4 8" id="KW-1133">Transmembrane helix</keyword>
<evidence type="ECO:0000256" key="2">
    <source>
        <dbReference type="ARBA" id="ARBA00006476"/>
    </source>
</evidence>
<evidence type="ECO:0000313" key="11">
    <source>
        <dbReference type="Proteomes" id="UP000752171"/>
    </source>
</evidence>
<reference evidence="10 11" key="1">
    <citation type="submission" date="2021-07" db="EMBL/GenBank/DDBJ databases">
        <authorList>
            <person name="Imarazene B."/>
            <person name="Zahm M."/>
            <person name="Klopp C."/>
            <person name="Cabau C."/>
            <person name="Beille S."/>
            <person name="Jouanno E."/>
            <person name="Castinel A."/>
            <person name="Lluch J."/>
            <person name="Gil L."/>
            <person name="Kuchtly C."/>
            <person name="Lopez Roques C."/>
            <person name="Donnadieu C."/>
            <person name="Parrinello H."/>
            <person name="Journot L."/>
            <person name="Du K."/>
            <person name="Schartl M."/>
            <person name="Retaux S."/>
            <person name="Guiguen Y."/>
        </authorList>
    </citation>
    <scope>NUCLEOTIDE SEQUENCE [LARGE SCALE GENOMIC DNA]</scope>
    <source>
        <strain evidence="10">Pach_M1</strain>
        <tissue evidence="10">Testis</tissue>
    </source>
</reference>
<keyword evidence="5 7" id="KW-0472">Membrane</keyword>
<feature type="transmembrane region" description="Helical" evidence="8">
    <location>
        <begin position="97"/>
        <end position="119"/>
    </location>
</feature>
<feature type="transmembrane region" description="Helical" evidence="8">
    <location>
        <begin position="131"/>
        <end position="151"/>
    </location>
</feature>
<feature type="domain" description="MARVEL" evidence="9">
    <location>
        <begin position="10"/>
        <end position="218"/>
    </location>
</feature>
<dbReference type="PANTHER" id="PTHR10306:SF9">
    <property type="entry name" value="SYNAPTOPHYSIN-LIKE PROTEIN 1"/>
    <property type="match status" value="1"/>
</dbReference>
<evidence type="ECO:0000256" key="8">
    <source>
        <dbReference type="SAM" id="Phobius"/>
    </source>
</evidence>
<dbReference type="Pfam" id="PF01284">
    <property type="entry name" value="MARVEL"/>
    <property type="match status" value="1"/>
</dbReference>
<dbReference type="EMBL" id="JAICCE010000012">
    <property type="protein sequence ID" value="KAG9270776.1"/>
    <property type="molecule type" value="Genomic_DNA"/>
</dbReference>
<comment type="subcellular location">
    <subcellularLocation>
        <location evidence="1">Membrane</location>
        <topology evidence="1">Multi-pass membrane protein</topology>
    </subcellularLocation>
</comment>
<dbReference type="AlphaFoldDB" id="A0A8T2LMY0"/>
<evidence type="ECO:0000259" key="9">
    <source>
        <dbReference type="PROSITE" id="PS51225"/>
    </source>
</evidence>
<comment type="similarity">
    <text evidence="2">Belongs to the synaptophysin/synaptobrevin family.</text>
</comment>
<evidence type="ECO:0000256" key="3">
    <source>
        <dbReference type="ARBA" id="ARBA00022692"/>
    </source>
</evidence>
<name>A0A8T2LMY0_ASTMX</name>
<keyword evidence="6" id="KW-0325">Glycoprotein</keyword>
<evidence type="ECO:0000313" key="10">
    <source>
        <dbReference type="EMBL" id="KAG9270776.1"/>
    </source>
</evidence>
<organism evidence="10 11">
    <name type="scientific">Astyanax mexicanus</name>
    <name type="common">Blind cave fish</name>
    <name type="synonym">Astyanax fasciatus mexicanus</name>
    <dbReference type="NCBI Taxonomy" id="7994"/>
    <lineage>
        <taxon>Eukaryota</taxon>
        <taxon>Metazoa</taxon>
        <taxon>Chordata</taxon>
        <taxon>Craniata</taxon>
        <taxon>Vertebrata</taxon>
        <taxon>Euteleostomi</taxon>
        <taxon>Actinopterygii</taxon>
        <taxon>Neopterygii</taxon>
        <taxon>Teleostei</taxon>
        <taxon>Ostariophysi</taxon>
        <taxon>Characiformes</taxon>
        <taxon>Characoidei</taxon>
        <taxon>Acestrorhamphidae</taxon>
        <taxon>Acestrorhamphinae</taxon>
        <taxon>Astyanax</taxon>
    </lineage>
</organism>
<dbReference type="PANTHER" id="PTHR10306">
    <property type="entry name" value="SYNAPTOPHYSIN"/>
    <property type="match status" value="1"/>
</dbReference>
<dbReference type="GO" id="GO:0030672">
    <property type="term" value="C:synaptic vesicle membrane"/>
    <property type="evidence" value="ECO:0007669"/>
    <property type="project" value="TreeGrafter"/>
</dbReference>
<sequence>MLAFSLDLSPLKEPLGFIRVLEWVFAIFAFASTSGYSGTTSFNIQCQGLNPPHQINITFQYPFRLNEVKYDVPACKVNKSESSTSYLTGNQSSSAEFFVAIGVLAFLYCSATLVLYLGYQNLYRESNRGPLIDLLITGLFTFLWLVSSSAWGKGLNDVKNATHPNTLVSMTSVCRESKNVCTAGGVPSYGHLNSSVISGFLNLILWAGNCWFVFKETHFHQSSPPPASQIGGRQP</sequence>
<evidence type="ECO:0000256" key="4">
    <source>
        <dbReference type="ARBA" id="ARBA00022989"/>
    </source>
</evidence>
<dbReference type="InterPro" id="IPR008253">
    <property type="entry name" value="Marvel"/>
</dbReference>
<dbReference type="Proteomes" id="UP000752171">
    <property type="component" value="Unassembled WGS sequence"/>
</dbReference>
<dbReference type="OrthoDB" id="10006326at2759"/>
<keyword evidence="3 7" id="KW-0812">Transmembrane</keyword>
<proteinExistence type="inferred from homology"/>